<evidence type="ECO:0000313" key="2">
    <source>
        <dbReference type="EMBL" id="SBV97616.1"/>
    </source>
</evidence>
<organism evidence="2">
    <name type="scientific">uncultured Alphaproteobacteria bacterium</name>
    <dbReference type="NCBI Taxonomy" id="91750"/>
    <lineage>
        <taxon>Bacteria</taxon>
        <taxon>Pseudomonadati</taxon>
        <taxon>Pseudomonadota</taxon>
        <taxon>Alphaproteobacteria</taxon>
        <taxon>environmental samples</taxon>
    </lineage>
</organism>
<protein>
    <submittedName>
        <fullName evidence="2">Uncharacterized protein</fullName>
    </submittedName>
</protein>
<dbReference type="AlphaFoldDB" id="A0A212JDX1"/>
<keyword evidence="1" id="KW-0812">Transmembrane</keyword>
<keyword evidence="1" id="KW-0472">Membrane</keyword>
<name>A0A212JDX1_9PROT</name>
<gene>
    <name evidence="2" type="ORF">KL86APRO_10907</name>
</gene>
<accession>A0A212JDX1</accession>
<evidence type="ECO:0000256" key="1">
    <source>
        <dbReference type="SAM" id="Phobius"/>
    </source>
</evidence>
<reference evidence="2" key="1">
    <citation type="submission" date="2016-04" db="EMBL/GenBank/DDBJ databases">
        <authorList>
            <person name="Evans L.H."/>
            <person name="Alamgir A."/>
            <person name="Owens N."/>
            <person name="Weber N.D."/>
            <person name="Virtaneva K."/>
            <person name="Barbian K."/>
            <person name="Babar A."/>
            <person name="Rosenke K."/>
        </authorList>
    </citation>
    <scope>NUCLEOTIDE SEQUENCE</scope>
    <source>
        <strain evidence="2">86</strain>
    </source>
</reference>
<sequence>MADLFPSFARKREAHNFAEQTRALDALRRAVGTLDAEAQERFQCLVADVARTVAWSAGRRDWLSLLEATTRSQGEDFPVAIRKMGLAESLETSLWLTMRAHPQPVARLALGLVAVRLRLGVAWVHERVLAARDLAGAMILDAFETAELSPSAVAELSADDFRVGAWPETGDLFAKLEEVVFDRGMDRFGPLTAPLAPNQPFRDAFEIDPPAAGRAGSPCYDLALRNTKETGPKGVRAEAAKLFGAEIAEETLRRKGVDVDGRTLVSLPEVLTLAATLWGEQLARDTAPLIGEAAAAELRRRCHAALAYGRATAPAFVLLAMVCESRWLALAGEAQGKADALAEFLDTGGSWPAVIPPEGVTVRAADEAAEPPAKAILKRNEWTGREFKWYWAAAVILLMLYGWAVQVGLL</sequence>
<keyword evidence="1" id="KW-1133">Transmembrane helix</keyword>
<dbReference type="EMBL" id="FLUO01000001">
    <property type="protein sequence ID" value="SBV97616.1"/>
    <property type="molecule type" value="Genomic_DNA"/>
</dbReference>
<proteinExistence type="predicted"/>
<feature type="transmembrane region" description="Helical" evidence="1">
    <location>
        <begin position="389"/>
        <end position="409"/>
    </location>
</feature>